<comment type="subcellular location">
    <subcellularLocation>
        <location evidence="1">Membrane</location>
        <topology evidence="1">Single-pass type I membrane protein</topology>
    </subcellularLocation>
</comment>
<dbReference type="PROSITE" id="PS50026">
    <property type="entry name" value="EGF_3"/>
    <property type="match status" value="1"/>
</dbReference>
<dbReference type="AlphaFoldDB" id="A0A6P6SUN2"/>
<dbReference type="Pfam" id="PF00954">
    <property type="entry name" value="S_locus_glycop"/>
    <property type="match status" value="1"/>
</dbReference>
<evidence type="ECO:0000256" key="4">
    <source>
        <dbReference type="ARBA" id="ARBA00022679"/>
    </source>
</evidence>
<dbReference type="InterPro" id="IPR008271">
    <property type="entry name" value="Ser/Thr_kinase_AS"/>
</dbReference>
<dbReference type="InterPro" id="IPR011009">
    <property type="entry name" value="Kinase-like_dom_sf"/>
</dbReference>
<evidence type="ECO:0000256" key="1">
    <source>
        <dbReference type="ARBA" id="ARBA00004479"/>
    </source>
</evidence>
<dbReference type="SUPFAM" id="SSF56112">
    <property type="entry name" value="Protein kinase-like (PK-like)"/>
    <property type="match status" value="1"/>
</dbReference>
<dbReference type="Pfam" id="PF00024">
    <property type="entry name" value="PAN_1"/>
    <property type="match status" value="1"/>
</dbReference>
<accession>A0A6P6SUN2</accession>
<keyword evidence="6" id="KW-0732">Signal</keyword>
<dbReference type="GO" id="GO:0005576">
    <property type="term" value="C:extracellular region"/>
    <property type="evidence" value="ECO:0007669"/>
    <property type="project" value="InterPro"/>
</dbReference>
<dbReference type="SMART" id="SM00108">
    <property type="entry name" value="B_lectin"/>
    <property type="match status" value="1"/>
</dbReference>
<dbReference type="InterPro" id="IPR036426">
    <property type="entry name" value="Bulb-type_lectin_dom_sf"/>
</dbReference>
<dbReference type="GeneID" id="113694915"/>
<dbReference type="SMART" id="SM00220">
    <property type="entry name" value="S_TKc"/>
    <property type="match status" value="1"/>
</dbReference>
<reference evidence="25" key="1">
    <citation type="journal article" date="2025" name="Foods">
        <title>Unveiling the Microbial Signatures of Arabica Coffee Cherries: Insights into Ripeness Specific Diversity, Functional Traits, and Implications for Quality and Safety.</title>
        <authorList>
            <consortium name="RefSeq"/>
            <person name="Tenea G.N."/>
            <person name="Cifuentes V."/>
            <person name="Reyes P."/>
            <person name="Cevallos-Vallejos M."/>
        </authorList>
    </citation>
    <scope>NUCLEOTIDE SEQUENCE [LARGE SCALE GENOMIC DNA]</scope>
</reference>
<dbReference type="InterPro" id="IPR000858">
    <property type="entry name" value="S_locus_glycoprot_dom"/>
</dbReference>
<dbReference type="EC" id="2.7.11.1" evidence="18"/>
<evidence type="ECO:0000313" key="26">
    <source>
        <dbReference type="RefSeq" id="XP_027069638.1"/>
    </source>
</evidence>
<feature type="domain" description="EGF-like" evidence="22">
    <location>
        <begin position="319"/>
        <end position="357"/>
    </location>
</feature>
<evidence type="ECO:0000313" key="25">
    <source>
        <dbReference type="Proteomes" id="UP001652660"/>
    </source>
</evidence>
<keyword evidence="9 18" id="KW-0418">Kinase</keyword>
<dbReference type="GO" id="GO:0005524">
    <property type="term" value="F:ATP binding"/>
    <property type="evidence" value="ECO:0007669"/>
    <property type="project" value="UniProtKB-KW"/>
</dbReference>
<evidence type="ECO:0000259" key="23">
    <source>
        <dbReference type="PROSITE" id="PS50927"/>
    </source>
</evidence>
<comment type="similarity">
    <text evidence="18">Belongs to the protein kinase superfamily. Ser/Thr protein kinase family.</text>
</comment>
<dbReference type="SMART" id="SM00223">
    <property type="entry name" value="APPLE"/>
    <property type="match status" value="1"/>
</dbReference>
<keyword evidence="13" id="KW-1015">Disulfide bond</keyword>
<dbReference type="SMART" id="SM00473">
    <property type="entry name" value="PAN_AP"/>
    <property type="match status" value="1"/>
</dbReference>
<dbReference type="GO" id="GO:0006508">
    <property type="term" value="P:proteolysis"/>
    <property type="evidence" value="ECO:0007669"/>
    <property type="project" value="InterPro"/>
</dbReference>
<evidence type="ECO:0000256" key="5">
    <source>
        <dbReference type="ARBA" id="ARBA00022692"/>
    </source>
</evidence>
<dbReference type="SUPFAM" id="SSF51110">
    <property type="entry name" value="alpha-D-mannose-specific plant lectins"/>
    <property type="match status" value="1"/>
</dbReference>
<keyword evidence="4 18" id="KW-0808">Transferase</keyword>
<name>A0A6P6SUN2_COFAR</name>
<gene>
    <name evidence="26" type="primary">LOC113694915</name>
</gene>
<reference evidence="26" key="2">
    <citation type="submission" date="2025-08" db="UniProtKB">
        <authorList>
            <consortium name="RefSeq"/>
        </authorList>
    </citation>
    <scope>IDENTIFICATION</scope>
    <source>
        <tissue evidence="26">Leaves</tissue>
    </source>
</reference>
<dbReference type="CDD" id="cd00053">
    <property type="entry name" value="EGF"/>
    <property type="match status" value="1"/>
</dbReference>
<evidence type="ECO:0000256" key="20">
    <source>
        <dbReference type="SAM" id="Phobius"/>
    </source>
</evidence>
<evidence type="ECO:0000256" key="15">
    <source>
        <dbReference type="ARBA" id="ARBA00023180"/>
    </source>
</evidence>
<comment type="catalytic activity">
    <reaction evidence="17 18">
        <text>L-seryl-[protein] + ATP = O-phospho-L-seryl-[protein] + ADP + H(+)</text>
        <dbReference type="Rhea" id="RHEA:17989"/>
        <dbReference type="Rhea" id="RHEA-COMP:9863"/>
        <dbReference type="Rhea" id="RHEA-COMP:11604"/>
        <dbReference type="ChEBI" id="CHEBI:15378"/>
        <dbReference type="ChEBI" id="CHEBI:29999"/>
        <dbReference type="ChEBI" id="CHEBI:30616"/>
        <dbReference type="ChEBI" id="CHEBI:83421"/>
        <dbReference type="ChEBI" id="CHEBI:456216"/>
        <dbReference type="EC" id="2.7.11.1"/>
    </reaction>
</comment>
<dbReference type="SMART" id="SM00181">
    <property type="entry name" value="EGF"/>
    <property type="match status" value="1"/>
</dbReference>
<dbReference type="Gene3D" id="1.10.510.10">
    <property type="entry name" value="Transferase(Phosphotransferase) domain 1"/>
    <property type="match status" value="1"/>
</dbReference>
<dbReference type="FunFam" id="1.10.510.10:FF:000302">
    <property type="entry name" value="Serine/threonine-protein kinase"/>
    <property type="match status" value="1"/>
</dbReference>
<dbReference type="GO" id="GO:0004674">
    <property type="term" value="F:protein serine/threonine kinase activity"/>
    <property type="evidence" value="ECO:0007669"/>
    <property type="project" value="UniProtKB-KW"/>
</dbReference>
<keyword evidence="3 19" id="KW-0245">EGF-like domain</keyword>
<dbReference type="GO" id="GO:0016020">
    <property type="term" value="C:membrane"/>
    <property type="evidence" value="ECO:0007669"/>
    <property type="project" value="UniProtKB-SubCell"/>
</dbReference>
<comment type="catalytic activity">
    <reaction evidence="16 18">
        <text>L-threonyl-[protein] + ATP = O-phospho-L-threonyl-[protein] + ADP + H(+)</text>
        <dbReference type="Rhea" id="RHEA:46608"/>
        <dbReference type="Rhea" id="RHEA-COMP:11060"/>
        <dbReference type="Rhea" id="RHEA-COMP:11605"/>
        <dbReference type="ChEBI" id="CHEBI:15378"/>
        <dbReference type="ChEBI" id="CHEBI:30013"/>
        <dbReference type="ChEBI" id="CHEBI:30616"/>
        <dbReference type="ChEBI" id="CHEBI:61977"/>
        <dbReference type="ChEBI" id="CHEBI:456216"/>
        <dbReference type="EC" id="2.7.11.1"/>
    </reaction>
</comment>
<protein>
    <recommendedName>
        <fullName evidence="18">Receptor-like serine/threonine-protein kinase</fullName>
        <ecNumber evidence="18">2.7.11.1</ecNumber>
    </recommendedName>
</protein>
<dbReference type="PROSITE" id="PS00108">
    <property type="entry name" value="PROTEIN_KINASE_ST"/>
    <property type="match status" value="1"/>
</dbReference>
<evidence type="ECO:0000256" key="17">
    <source>
        <dbReference type="ARBA" id="ARBA00048679"/>
    </source>
</evidence>
<dbReference type="InterPro" id="IPR000177">
    <property type="entry name" value="Apple"/>
</dbReference>
<feature type="domain" description="Apple" evidence="24">
    <location>
        <begin position="363"/>
        <end position="450"/>
    </location>
</feature>
<evidence type="ECO:0000256" key="12">
    <source>
        <dbReference type="ARBA" id="ARBA00023136"/>
    </source>
</evidence>
<evidence type="ECO:0000256" key="9">
    <source>
        <dbReference type="ARBA" id="ARBA00022777"/>
    </source>
</evidence>
<evidence type="ECO:0000256" key="11">
    <source>
        <dbReference type="ARBA" id="ARBA00022989"/>
    </source>
</evidence>
<keyword evidence="5 20" id="KW-0812">Transmembrane</keyword>
<evidence type="ECO:0000256" key="10">
    <source>
        <dbReference type="ARBA" id="ARBA00022840"/>
    </source>
</evidence>
<evidence type="ECO:0000256" key="6">
    <source>
        <dbReference type="ARBA" id="ARBA00022729"/>
    </source>
</evidence>
<dbReference type="CDD" id="cd00028">
    <property type="entry name" value="B_lectin"/>
    <property type="match status" value="1"/>
</dbReference>
<dbReference type="FunFam" id="2.90.10.10:FF:000007">
    <property type="entry name" value="Serine/threonine-protein kinase"/>
    <property type="match status" value="1"/>
</dbReference>
<proteinExistence type="inferred from homology"/>
<evidence type="ECO:0000259" key="24">
    <source>
        <dbReference type="PROSITE" id="PS50948"/>
    </source>
</evidence>
<evidence type="ECO:0000256" key="16">
    <source>
        <dbReference type="ARBA" id="ARBA00047899"/>
    </source>
</evidence>
<dbReference type="Pfam" id="PF00069">
    <property type="entry name" value="Pkinase"/>
    <property type="match status" value="1"/>
</dbReference>
<evidence type="ECO:0000256" key="13">
    <source>
        <dbReference type="ARBA" id="ARBA00023157"/>
    </source>
</evidence>
<dbReference type="Gene3D" id="2.90.10.10">
    <property type="entry name" value="Bulb-type lectin domain"/>
    <property type="match status" value="1"/>
</dbReference>
<dbReference type="InterPro" id="IPR000719">
    <property type="entry name" value="Prot_kinase_dom"/>
</dbReference>
<keyword evidence="10 18" id="KW-0067">ATP-binding</keyword>
<dbReference type="CDD" id="cd01098">
    <property type="entry name" value="PAN_AP_plant"/>
    <property type="match status" value="1"/>
</dbReference>
<evidence type="ECO:0000259" key="22">
    <source>
        <dbReference type="PROSITE" id="PS50026"/>
    </source>
</evidence>
<evidence type="ECO:0000256" key="18">
    <source>
        <dbReference type="PIRNR" id="PIRNR000641"/>
    </source>
</evidence>
<evidence type="ECO:0000256" key="14">
    <source>
        <dbReference type="ARBA" id="ARBA00023170"/>
    </source>
</evidence>
<evidence type="ECO:0000256" key="2">
    <source>
        <dbReference type="ARBA" id="ARBA00022527"/>
    </source>
</evidence>
<evidence type="ECO:0000259" key="21">
    <source>
        <dbReference type="PROSITE" id="PS50011"/>
    </source>
</evidence>
<dbReference type="PROSITE" id="PS50948">
    <property type="entry name" value="PAN"/>
    <property type="match status" value="1"/>
</dbReference>
<evidence type="ECO:0000256" key="3">
    <source>
        <dbReference type="ARBA" id="ARBA00022536"/>
    </source>
</evidence>
<dbReference type="FunFam" id="3.30.200.20:FF:000059">
    <property type="entry name" value="S-receptor-like serine/threonine-protein kinase"/>
    <property type="match status" value="1"/>
</dbReference>
<keyword evidence="14 26" id="KW-0675">Receptor</keyword>
<dbReference type="Pfam" id="PF01453">
    <property type="entry name" value="B_lectin"/>
    <property type="match status" value="1"/>
</dbReference>
<evidence type="ECO:0000256" key="19">
    <source>
        <dbReference type="PROSITE-ProRule" id="PRU00076"/>
    </source>
</evidence>
<dbReference type="FunFam" id="3.50.4.10:FF:000022">
    <property type="entry name" value="Serine/threonine-protein kinase"/>
    <property type="match status" value="1"/>
</dbReference>
<dbReference type="PIRSF" id="PIRSF000641">
    <property type="entry name" value="SRK"/>
    <property type="match status" value="1"/>
</dbReference>
<keyword evidence="7" id="KW-0677">Repeat</keyword>
<dbReference type="InterPro" id="IPR024171">
    <property type="entry name" value="SRK-like_kinase"/>
</dbReference>
<dbReference type="RefSeq" id="XP_027069638.1">
    <property type="nucleotide sequence ID" value="XM_027213837.2"/>
</dbReference>
<dbReference type="PROSITE" id="PS50011">
    <property type="entry name" value="PROTEIN_KINASE_DOM"/>
    <property type="match status" value="1"/>
</dbReference>
<dbReference type="PANTHER" id="PTHR47974">
    <property type="entry name" value="OS07G0415500 PROTEIN"/>
    <property type="match status" value="1"/>
</dbReference>
<evidence type="ECO:0000256" key="7">
    <source>
        <dbReference type="ARBA" id="ARBA00022737"/>
    </source>
</evidence>
<keyword evidence="2 18" id="KW-0723">Serine/threonine-protein kinase</keyword>
<dbReference type="Gene3D" id="3.50.4.10">
    <property type="entry name" value="Hepatocyte Growth Factor"/>
    <property type="match status" value="1"/>
</dbReference>
<dbReference type="InterPro" id="IPR003609">
    <property type="entry name" value="Pan_app"/>
</dbReference>
<dbReference type="InterPro" id="IPR001480">
    <property type="entry name" value="Bulb-type_lectin_dom"/>
</dbReference>
<dbReference type="GO" id="GO:0048544">
    <property type="term" value="P:recognition of pollen"/>
    <property type="evidence" value="ECO:0007669"/>
    <property type="project" value="InterPro"/>
</dbReference>
<keyword evidence="15" id="KW-0325">Glycoprotein</keyword>
<dbReference type="InterPro" id="IPR000742">
    <property type="entry name" value="EGF"/>
</dbReference>
<evidence type="ECO:0000256" key="8">
    <source>
        <dbReference type="ARBA" id="ARBA00022741"/>
    </source>
</evidence>
<keyword evidence="25" id="KW-1185">Reference proteome</keyword>
<dbReference type="PANTHER" id="PTHR47974:SF4">
    <property type="entry name" value="RECEPTOR-LIKE SERINE_THREONINE-PROTEIN KINASE"/>
    <property type="match status" value="1"/>
</dbReference>
<dbReference type="CDD" id="cd14066">
    <property type="entry name" value="STKc_IRAK"/>
    <property type="match status" value="1"/>
</dbReference>
<feature type="domain" description="Bulb-type lectin" evidence="23">
    <location>
        <begin position="58"/>
        <end position="186"/>
    </location>
</feature>
<dbReference type="Proteomes" id="UP001652660">
    <property type="component" value="Chromosome 6e"/>
</dbReference>
<sequence length="840" mass="94068">MISTLKSTTRFLEIYMCLLYIGCDLGTNFLKSKMRNQLTSSSLHSLCFLLSMSLFFHSTASEVGSYLARGATLSVQDEKGFIRSPDKSFTCGFLGDGSNAYWFAIWFTNSRDKTVVWMANRDRPVNGRGSKLSLRRNGAMVLTDIDGIVVWQTNPTSTDVSRAELLDSGNLVLKNFNGDMLWQSFDYPTDTLLPTQKFTKNERLVSPLRKGSYESGYFNLYFDSDNALRLIYDGPEISSIYWPNPDFNVYVNGRTNWNSTRIAALDDIGRFTSSDQLQFNVTDAGPGIKRRMTIDYDGNLRVSSLFSSTGLWEISWQALAQPCAVRGLCGRNGICVYSTTGMAKCSCPPGFVVSDPSDWNKGCKARFNLSRSNPQAVKFVAIPNADYYGFDLNSTQSITFEACRNICLGDSSCQAFGYRITGWGNCYLKSALFNGYLTPDFPGTIYIKVPQSLQISEPVTLQGSGPICGSKDAELLIGSSSMYDAVGRRVKWVYLYSFASALGAIELIFVSLGWFFLFRKTGVPATVEAGYQMIASQFRRFGYDELNKATKNFKEELGRGGSGSVYKGVLADGREVGVKRLGDVFQAEQEFWAEVSTIGKINHMNLVRMWGYCSEKRRKLLVYEYVENSSLDKHLFSRKNFLGWEQRFAVALGTAKGLAYLHHECLEWVIHCDVKPENILLDGDLQPKIADFGLAKLFQRGGGPGSEFSRIRGTKGYMAPEWALNQPITAKVDVYSYGVVILEMVKGIRLSNWATDDGDEQEAELTKCVRIIKRKIQQGEESWMEDIVDTRLQGKYSRKQVATLIGVGISCVEEDRKKRPTMASVVQTLLECDDYTTLPQ</sequence>
<keyword evidence="11 20" id="KW-1133">Transmembrane helix</keyword>
<dbReference type="OrthoDB" id="619632at2759"/>
<dbReference type="Gene3D" id="3.30.200.20">
    <property type="entry name" value="Phosphorylase Kinase, domain 1"/>
    <property type="match status" value="1"/>
</dbReference>
<feature type="transmembrane region" description="Helical" evidence="20">
    <location>
        <begin position="492"/>
        <end position="517"/>
    </location>
</feature>
<dbReference type="PROSITE" id="PS50927">
    <property type="entry name" value="BULB_LECTIN"/>
    <property type="match status" value="1"/>
</dbReference>
<comment type="caution">
    <text evidence="19">Lacks conserved residue(s) required for the propagation of feature annotation.</text>
</comment>
<organism evidence="25 26">
    <name type="scientific">Coffea arabica</name>
    <name type="common">Arabian coffee</name>
    <dbReference type="NCBI Taxonomy" id="13443"/>
    <lineage>
        <taxon>Eukaryota</taxon>
        <taxon>Viridiplantae</taxon>
        <taxon>Streptophyta</taxon>
        <taxon>Embryophyta</taxon>
        <taxon>Tracheophyta</taxon>
        <taxon>Spermatophyta</taxon>
        <taxon>Magnoliopsida</taxon>
        <taxon>eudicotyledons</taxon>
        <taxon>Gunneridae</taxon>
        <taxon>Pentapetalae</taxon>
        <taxon>asterids</taxon>
        <taxon>lamiids</taxon>
        <taxon>Gentianales</taxon>
        <taxon>Rubiaceae</taxon>
        <taxon>Ixoroideae</taxon>
        <taxon>Gardenieae complex</taxon>
        <taxon>Bertiereae - Coffeeae clade</taxon>
        <taxon>Coffeeae</taxon>
        <taxon>Coffea</taxon>
    </lineage>
</organism>
<feature type="domain" description="Protein kinase" evidence="21">
    <location>
        <begin position="551"/>
        <end position="838"/>
    </location>
</feature>
<keyword evidence="12 20" id="KW-0472">Membrane</keyword>
<keyword evidence="8 18" id="KW-0547">Nucleotide-binding</keyword>